<reference evidence="2 3" key="1">
    <citation type="submission" date="2018-04" db="EMBL/GenBank/DDBJ databases">
        <title>Chitinophaga fuyangensis sp. nov., isolated from soil in a chemical factory.</title>
        <authorList>
            <person name="Chen K."/>
        </authorList>
    </citation>
    <scope>NUCLEOTIDE SEQUENCE [LARGE SCALE GENOMIC DNA]</scope>
    <source>
        <strain evidence="2 3">LY-1</strain>
    </source>
</reference>
<protein>
    <recommendedName>
        <fullName evidence="4">Type IX secretion system membrane protein PorP/SprF</fullName>
    </recommendedName>
</protein>
<gene>
    <name evidence="2" type="ORF">DCC81_04380</name>
</gene>
<evidence type="ECO:0008006" key="4">
    <source>
        <dbReference type="Google" id="ProtNLM"/>
    </source>
</evidence>
<dbReference type="AlphaFoldDB" id="A0A2T7BM24"/>
<keyword evidence="1" id="KW-0732">Signal</keyword>
<evidence type="ECO:0000313" key="2">
    <source>
        <dbReference type="EMBL" id="PUZ28728.1"/>
    </source>
</evidence>
<dbReference type="Pfam" id="PF11751">
    <property type="entry name" value="PorP_SprF"/>
    <property type="match status" value="1"/>
</dbReference>
<evidence type="ECO:0000313" key="3">
    <source>
        <dbReference type="Proteomes" id="UP000244450"/>
    </source>
</evidence>
<dbReference type="OrthoDB" id="1186563at2"/>
<evidence type="ECO:0000256" key="1">
    <source>
        <dbReference type="SAM" id="SignalP"/>
    </source>
</evidence>
<keyword evidence="3" id="KW-1185">Reference proteome</keyword>
<comment type="caution">
    <text evidence="2">The sequence shown here is derived from an EMBL/GenBank/DDBJ whole genome shotgun (WGS) entry which is preliminary data.</text>
</comment>
<dbReference type="EMBL" id="QCYK01000001">
    <property type="protein sequence ID" value="PUZ28728.1"/>
    <property type="molecule type" value="Genomic_DNA"/>
</dbReference>
<feature type="signal peptide" evidence="1">
    <location>
        <begin position="1"/>
        <end position="22"/>
    </location>
</feature>
<name>A0A2T7BM24_9BACT</name>
<dbReference type="Proteomes" id="UP000244450">
    <property type="component" value="Unassembled WGS sequence"/>
</dbReference>
<sequence>MKNLFVLMLLALGLMVPRLAQAQVDPHFSQYYAFPLWLNPALTGVVDGDYRATVNYRNQWAPIGSPYTTAGFSFDAPTNKNIGVGVSLLNMSAGEAGYNYFNLMASFSYQGVKFGRNESQHIVFGLQGGLTSRKVDPAKFQTGMQYSPGLGFDPSMYSGESLTRTHSNDFDAAVGVLYYDGNGDHAANPFLGFSAAHITQPNDKFLTTDNDRHVLPVRYLVHGGVRLRVDDRFAVTPHFMYLRQGNAEEKFVGLYAQYKVSPEVYVLGGASVRFKDAVVPYVGFHFKNALLGLSYDATTSQLNKLTNGVNTFEISLSYICRKKRVLPEENFFCPRL</sequence>
<dbReference type="RefSeq" id="WP_108685367.1">
    <property type="nucleotide sequence ID" value="NZ_QCYK01000001.1"/>
</dbReference>
<dbReference type="NCBIfam" id="TIGR03519">
    <property type="entry name" value="T9SS_PorP_fam"/>
    <property type="match status" value="1"/>
</dbReference>
<accession>A0A2T7BM24</accession>
<proteinExistence type="predicted"/>
<feature type="chain" id="PRO_5015568598" description="Type IX secretion system membrane protein PorP/SprF" evidence="1">
    <location>
        <begin position="23"/>
        <end position="336"/>
    </location>
</feature>
<organism evidence="2 3">
    <name type="scientific">Chitinophaga parva</name>
    <dbReference type="NCBI Taxonomy" id="2169414"/>
    <lineage>
        <taxon>Bacteria</taxon>
        <taxon>Pseudomonadati</taxon>
        <taxon>Bacteroidota</taxon>
        <taxon>Chitinophagia</taxon>
        <taxon>Chitinophagales</taxon>
        <taxon>Chitinophagaceae</taxon>
        <taxon>Chitinophaga</taxon>
    </lineage>
</organism>
<dbReference type="InterPro" id="IPR019861">
    <property type="entry name" value="PorP/SprF_Bacteroidetes"/>
</dbReference>